<dbReference type="OrthoDB" id="1443063at2"/>
<evidence type="ECO:0000313" key="2">
    <source>
        <dbReference type="Proteomes" id="UP000295367"/>
    </source>
</evidence>
<keyword evidence="2" id="KW-1185">Reference proteome</keyword>
<evidence type="ECO:0008006" key="3">
    <source>
        <dbReference type="Google" id="ProtNLM"/>
    </source>
</evidence>
<dbReference type="EMBL" id="SMCO01000007">
    <property type="protein sequence ID" value="TCV86331.1"/>
    <property type="molecule type" value="Genomic_DNA"/>
</dbReference>
<dbReference type="AlphaFoldDB" id="A0A4R3Y4K6"/>
<dbReference type="Proteomes" id="UP000295367">
    <property type="component" value="Unassembled WGS sequence"/>
</dbReference>
<proteinExistence type="predicted"/>
<comment type="caution">
    <text evidence="1">The sequence shown here is derived from an EMBL/GenBank/DDBJ whole genome shotgun (WGS) entry which is preliminary data.</text>
</comment>
<evidence type="ECO:0000313" key="1">
    <source>
        <dbReference type="EMBL" id="TCV86331.1"/>
    </source>
</evidence>
<sequence>MEWFHIIVPTMAEQQILQQCTISNLPQLCSDVYEIISEKNGRRGEIICVWGVFQVEAYPVKNGMRYALVSCPNALQWTITTRHDVTTLHCSINQATPDSDFADSIRDFIDHFHQGLEKSLRAESSVSTC</sequence>
<organism evidence="1 2">
    <name type="scientific">Sulfurirhabdus autotrophica</name>
    <dbReference type="NCBI Taxonomy" id="1706046"/>
    <lineage>
        <taxon>Bacteria</taxon>
        <taxon>Pseudomonadati</taxon>
        <taxon>Pseudomonadota</taxon>
        <taxon>Betaproteobacteria</taxon>
        <taxon>Nitrosomonadales</taxon>
        <taxon>Sulfuricellaceae</taxon>
        <taxon>Sulfurirhabdus</taxon>
    </lineage>
</organism>
<protein>
    <recommendedName>
        <fullName evidence="3">Polyketide cyclase/dehydrase/lipid transport protein</fullName>
    </recommendedName>
</protein>
<reference evidence="1 2" key="1">
    <citation type="submission" date="2019-03" db="EMBL/GenBank/DDBJ databases">
        <title>Genomic Encyclopedia of Type Strains, Phase IV (KMG-IV): sequencing the most valuable type-strain genomes for metagenomic binning, comparative biology and taxonomic classification.</title>
        <authorList>
            <person name="Goeker M."/>
        </authorList>
    </citation>
    <scope>NUCLEOTIDE SEQUENCE [LARGE SCALE GENOMIC DNA]</scope>
    <source>
        <strain evidence="1 2">DSM 100309</strain>
    </source>
</reference>
<gene>
    <name evidence="1" type="ORF">EDC63_10718</name>
</gene>
<dbReference type="RefSeq" id="WP_124945164.1">
    <property type="nucleotide sequence ID" value="NZ_BHVT01000009.1"/>
</dbReference>
<accession>A0A4R3Y4K6</accession>
<name>A0A4R3Y4K6_9PROT</name>